<dbReference type="InterPro" id="IPR036938">
    <property type="entry name" value="PAP2/HPO_sf"/>
</dbReference>
<keyword evidence="10" id="KW-1185">Reference proteome</keyword>
<dbReference type="SMART" id="SM00014">
    <property type="entry name" value="acidPPc"/>
    <property type="match status" value="1"/>
</dbReference>
<reference evidence="9 10" key="1">
    <citation type="journal article" date="2022" name="Int. J. Syst. Evol. Microbiol.">
        <title>Flavobacterium ammonificans sp. nov. and Flavobacterium ammoniigenes sp. nov., ammonifying bacteria isolated from surface river water.</title>
        <authorList>
            <person name="Watanabe K."/>
            <person name="Kitamura T."/>
            <person name="Ogata Y."/>
            <person name="Shindo C."/>
            <person name="Suda W."/>
        </authorList>
    </citation>
    <scope>NUCLEOTIDE SEQUENCE [LARGE SCALE GENOMIC DNA]</scope>
    <source>
        <strain evidence="9 10">GENT5</strain>
    </source>
</reference>
<dbReference type="CDD" id="cd01610">
    <property type="entry name" value="PAP2_like"/>
    <property type="match status" value="1"/>
</dbReference>
<keyword evidence="2" id="KW-1003">Cell membrane</keyword>
<feature type="domain" description="Phosphatidic acid phosphatase type 2/haloperoxidase" evidence="8">
    <location>
        <begin position="82"/>
        <end position="200"/>
    </location>
</feature>
<keyword evidence="4" id="KW-0378">Hydrolase</keyword>
<dbReference type="PANTHER" id="PTHR14969:SF62">
    <property type="entry name" value="DECAPRENYLPHOSPHORYL-5-PHOSPHORIBOSE PHOSPHATASE RV3807C-RELATED"/>
    <property type="match status" value="1"/>
</dbReference>
<dbReference type="PANTHER" id="PTHR14969">
    <property type="entry name" value="SPHINGOSINE-1-PHOSPHATE PHOSPHOHYDROLASE"/>
    <property type="match status" value="1"/>
</dbReference>
<evidence type="ECO:0000256" key="1">
    <source>
        <dbReference type="ARBA" id="ARBA00004651"/>
    </source>
</evidence>
<evidence type="ECO:0000259" key="8">
    <source>
        <dbReference type="SMART" id="SM00014"/>
    </source>
</evidence>
<evidence type="ECO:0000256" key="3">
    <source>
        <dbReference type="ARBA" id="ARBA00022692"/>
    </source>
</evidence>
<name>A0ABN6L184_9FLAO</name>
<dbReference type="Proteomes" id="UP001319867">
    <property type="component" value="Chromosome"/>
</dbReference>
<comment type="subcellular location">
    <subcellularLocation>
        <location evidence="1">Cell membrane</location>
        <topology evidence="1">Multi-pass membrane protein</topology>
    </subcellularLocation>
</comment>
<feature type="transmembrane region" description="Helical" evidence="7">
    <location>
        <begin position="135"/>
        <end position="153"/>
    </location>
</feature>
<feature type="transmembrane region" description="Helical" evidence="7">
    <location>
        <begin position="181"/>
        <end position="203"/>
    </location>
</feature>
<protein>
    <submittedName>
        <fullName evidence="9">Phosphatidylglycerophosphatase B</fullName>
    </submittedName>
</protein>
<evidence type="ECO:0000256" key="7">
    <source>
        <dbReference type="SAM" id="Phobius"/>
    </source>
</evidence>
<feature type="transmembrane region" description="Helical" evidence="7">
    <location>
        <begin position="158"/>
        <end position="175"/>
    </location>
</feature>
<keyword evidence="6 7" id="KW-0472">Membrane</keyword>
<evidence type="ECO:0000313" key="9">
    <source>
        <dbReference type="EMBL" id="BDB55400.1"/>
    </source>
</evidence>
<dbReference type="SUPFAM" id="SSF48317">
    <property type="entry name" value="Acid phosphatase/Vanadium-dependent haloperoxidase"/>
    <property type="match status" value="1"/>
</dbReference>
<gene>
    <name evidence="9" type="ORF">GENT5_17050</name>
</gene>
<dbReference type="InterPro" id="IPR000326">
    <property type="entry name" value="PAP2/HPO"/>
</dbReference>
<reference evidence="9 10" key="2">
    <citation type="journal article" date="2022" name="Microorganisms">
        <title>Complete Genome Sequences of Two Flavobacterium ammonificans Strains and a Flavobacterium ammoniigenes Strain of Ammonifying Bacterioplankton Isolated from Surface River Water.</title>
        <authorList>
            <person name="Suda W."/>
            <person name="Ogata Y."/>
            <person name="Shindo C."/>
            <person name="Watanabe K."/>
        </authorList>
    </citation>
    <scope>NUCLEOTIDE SEQUENCE [LARGE SCALE GENOMIC DNA]</scope>
    <source>
        <strain evidence="9 10">GENT5</strain>
    </source>
</reference>
<dbReference type="Gene3D" id="1.20.144.10">
    <property type="entry name" value="Phosphatidic acid phosphatase type 2/haloperoxidase"/>
    <property type="match status" value="1"/>
</dbReference>
<organism evidence="9 10">
    <name type="scientific">Flavobacterium ammoniigenes</name>
    <dbReference type="NCBI Taxonomy" id="1751095"/>
    <lineage>
        <taxon>Bacteria</taxon>
        <taxon>Pseudomonadati</taxon>
        <taxon>Bacteroidota</taxon>
        <taxon>Flavobacteriia</taxon>
        <taxon>Flavobacteriales</taxon>
        <taxon>Flavobacteriaceae</taxon>
        <taxon>Flavobacterium</taxon>
    </lineage>
</organism>
<evidence type="ECO:0000313" key="10">
    <source>
        <dbReference type="Proteomes" id="UP001319867"/>
    </source>
</evidence>
<sequence length="233" mass="26599">MNLFYRLIRQNKLFYSLSLLIIIITTLFLSFVSRVEGFIFLNSFHTKTLNLIFNGITFLGDGVFTLLVCVVVLIFFKKHSNLVLILLLAYLGSGLLAQFFKVIIHAPRPSLYFKLHNYKLYLDTFSNSRVGFNSFPSGHSSSVFALFTVLSIYCKRKWVCYSSIIIAALAGYSRIYLAHHFLIDVFVGGLIGLVFGTFSVIWFESKGAHLVKRIQDKFKLTKQTDFTNSNLVN</sequence>
<evidence type="ECO:0000256" key="6">
    <source>
        <dbReference type="ARBA" id="ARBA00023136"/>
    </source>
</evidence>
<feature type="transmembrane region" description="Helical" evidence="7">
    <location>
        <begin position="52"/>
        <end position="76"/>
    </location>
</feature>
<feature type="transmembrane region" description="Helical" evidence="7">
    <location>
        <begin position="83"/>
        <end position="104"/>
    </location>
</feature>
<keyword evidence="5 7" id="KW-1133">Transmembrane helix</keyword>
<proteinExistence type="predicted"/>
<accession>A0ABN6L184</accession>
<evidence type="ECO:0000256" key="5">
    <source>
        <dbReference type="ARBA" id="ARBA00022989"/>
    </source>
</evidence>
<dbReference type="EMBL" id="AP025184">
    <property type="protein sequence ID" value="BDB55400.1"/>
    <property type="molecule type" value="Genomic_DNA"/>
</dbReference>
<keyword evidence="3 7" id="KW-0812">Transmembrane</keyword>
<evidence type="ECO:0000256" key="4">
    <source>
        <dbReference type="ARBA" id="ARBA00022801"/>
    </source>
</evidence>
<evidence type="ECO:0000256" key="2">
    <source>
        <dbReference type="ARBA" id="ARBA00022475"/>
    </source>
</evidence>
<feature type="transmembrane region" description="Helical" evidence="7">
    <location>
        <begin position="12"/>
        <end position="32"/>
    </location>
</feature>
<dbReference type="Pfam" id="PF01569">
    <property type="entry name" value="PAP2"/>
    <property type="match status" value="1"/>
</dbReference>